<comment type="caution">
    <text evidence="1">The sequence shown here is derived from an EMBL/GenBank/DDBJ whole genome shotgun (WGS) entry which is preliminary data.</text>
</comment>
<reference evidence="1" key="2">
    <citation type="journal article" date="2021" name="Genome Biol. Evol.">
        <title>Developing a high-quality reference genome for a parasitic bivalve with doubly uniparental inheritance (Bivalvia: Unionida).</title>
        <authorList>
            <person name="Smith C.H."/>
        </authorList>
    </citation>
    <scope>NUCLEOTIDE SEQUENCE</scope>
    <source>
        <strain evidence="1">CHS0354</strain>
        <tissue evidence="1">Mantle</tissue>
    </source>
</reference>
<reference evidence="1" key="3">
    <citation type="submission" date="2023-05" db="EMBL/GenBank/DDBJ databases">
        <authorList>
            <person name="Smith C.H."/>
        </authorList>
    </citation>
    <scope>NUCLEOTIDE SEQUENCE</scope>
    <source>
        <strain evidence="1">CHS0354</strain>
        <tissue evidence="1">Mantle</tissue>
    </source>
</reference>
<proteinExistence type="predicted"/>
<evidence type="ECO:0000313" key="1">
    <source>
        <dbReference type="EMBL" id="KAK3596702.1"/>
    </source>
</evidence>
<evidence type="ECO:0000313" key="2">
    <source>
        <dbReference type="Proteomes" id="UP001195483"/>
    </source>
</evidence>
<dbReference type="AlphaFoldDB" id="A0AAE0W182"/>
<protein>
    <submittedName>
        <fullName evidence="1">Uncharacterized protein</fullName>
    </submittedName>
</protein>
<dbReference type="Proteomes" id="UP001195483">
    <property type="component" value="Unassembled WGS sequence"/>
</dbReference>
<accession>A0AAE0W182</accession>
<sequence length="105" mass="12204">MTTPTILMMMFMTPMDTPDEMRAAVEDEESVKKRIFGNLRRALHNSNVEESDLDKNKRATTVYGVELLVAVDPPVWQKQVTHVFFFAFRWSHRLLFSGKSKPKET</sequence>
<gene>
    <name evidence="1" type="ORF">CHS0354_024998</name>
</gene>
<dbReference type="EMBL" id="JAEAOA010001490">
    <property type="protein sequence ID" value="KAK3596702.1"/>
    <property type="molecule type" value="Genomic_DNA"/>
</dbReference>
<organism evidence="1 2">
    <name type="scientific">Potamilus streckersoni</name>
    <dbReference type="NCBI Taxonomy" id="2493646"/>
    <lineage>
        <taxon>Eukaryota</taxon>
        <taxon>Metazoa</taxon>
        <taxon>Spiralia</taxon>
        <taxon>Lophotrochozoa</taxon>
        <taxon>Mollusca</taxon>
        <taxon>Bivalvia</taxon>
        <taxon>Autobranchia</taxon>
        <taxon>Heteroconchia</taxon>
        <taxon>Palaeoheterodonta</taxon>
        <taxon>Unionida</taxon>
        <taxon>Unionoidea</taxon>
        <taxon>Unionidae</taxon>
        <taxon>Ambleminae</taxon>
        <taxon>Lampsilini</taxon>
        <taxon>Potamilus</taxon>
    </lineage>
</organism>
<keyword evidence="2" id="KW-1185">Reference proteome</keyword>
<name>A0AAE0W182_9BIVA</name>
<reference evidence="1" key="1">
    <citation type="journal article" date="2021" name="Genome Biol. Evol.">
        <title>A High-Quality Reference Genome for a Parasitic Bivalve with Doubly Uniparental Inheritance (Bivalvia: Unionida).</title>
        <authorList>
            <person name="Smith C.H."/>
        </authorList>
    </citation>
    <scope>NUCLEOTIDE SEQUENCE</scope>
    <source>
        <strain evidence="1">CHS0354</strain>
    </source>
</reference>